<evidence type="ECO:0000256" key="13">
    <source>
        <dbReference type="ARBA" id="ARBA00049861"/>
    </source>
</evidence>
<dbReference type="STRING" id="1048340.SAMN05444487_104122"/>
<dbReference type="EC" id="3.5.4.26" evidence="15"/>
<evidence type="ECO:0000256" key="18">
    <source>
        <dbReference type="PIRSR" id="PIRSR006769-3"/>
    </source>
</evidence>
<keyword evidence="8 15" id="KW-0378">Hydrolase</keyword>
<feature type="binding site" evidence="17">
    <location>
        <position position="199"/>
    </location>
    <ligand>
        <name>NADP(+)</name>
        <dbReference type="ChEBI" id="CHEBI:58349"/>
    </ligand>
</feature>
<dbReference type="InterPro" id="IPR011549">
    <property type="entry name" value="RibD_C"/>
</dbReference>
<dbReference type="Gene3D" id="3.40.430.10">
    <property type="entry name" value="Dihydrofolate Reductase, subunit A"/>
    <property type="match status" value="1"/>
</dbReference>
<dbReference type="Pfam" id="PF01872">
    <property type="entry name" value="RibD_C"/>
    <property type="match status" value="1"/>
</dbReference>
<comment type="catalytic activity">
    <reaction evidence="13 15">
        <text>5-amino-6-(5-phospho-D-ribitylamino)uracil + NADP(+) = 5-amino-6-(5-phospho-D-ribosylamino)uracil + NADPH + H(+)</text>
        <dbReference type="Rhea" id="RHEA:17845"/>
        <dbReference type="ChEBI" id="CHEBI:15378"/>
        <dbReference type="ChEBI" id="CHEBI:57783"/>
        <dbReference type="ChEBI" id="CHEBI:58349"/>
        <dbReference type="ChEBI" id="CHEBI:58421"/>
        <dbReference type="ChEBI" id="CHEBI:58453"/>
        <dbReference type="EC" id="1.1.1.193"/>
    </reaction>
</comment>
<feature type="active site" description="Proton donor" evidence="16">
    <location>
        <position position="55"/>
    </location>
</feature>
<dbReference type="CDD" id="cd01284">
    <property type="entry name" value="Riboflavin_deaminase-reductase"/>
    <property type="match status" value="1"/>
</dbReference>
<dbReference type="NCBIfam" id="TIGR00227">
    <property type="entry name" value="ribD_Cterm"/>
    <property type="match status" value="1"/>
</dbReference>
<feature type="binding site" evidence="17">
    <location>
        <position position="171"/>
    </location>
    <ligand>
        <name>substrate</name>
    </ligand>
</feature>
<dbReference type="NCBIfam" id="TIGR00326">
    <property type="entry name" value="eubact_ribD"/>
    <property type="match status" value="1"/>
</dbReference>
<comment type="pathway">
    <text evidence="2 15">Cofactor biosynthesis; riboflavin biosynthesis; 5-amino-6-(D-ribitylamino)uracil from GTP: step 2/4.</text>
</comment>
<evidence type="ECO:0000256" key="10">
    <source>
        <dbReference type="ARBA" id="ARBA00022857"/>
    </source>
</evidence>
<dbReference type="InterPro" id="IPR016193">
    <property type="entry name" value="Cytidine_deaminase-like"/>
</dbReference>
<evidence type="ECO:0000256" key="9">
    <source>
        <dbReference type="ARBA" id="ARBA00022833"/>
    </source>
</evidence>
<evidence type="ECO:0000256" key="6">
    <source>
        <dbReference type="ARBA" id="ARBA00022619"/>
    </source>
</evidence>
<evidence type="ECO:0000256" key="16">
    <source>
        <dbReference type="PIRSR" id="PIRSR006769-1"/>
    </source>
</evidence>
<dbReference type="InterPro" id="IPR050765">
    <property type="entry name" value="Riboflavin_Biosynth_HTPR"/>
</dbReference>
<feature type="binding site" evidence="17">
    <location>
        <position position="207"/>
    </location>
    <ligand>
        <name>substrate</name>
    </ligand>
</feature>
<keyword evidence="11 15" id="KW-0560">Oxidoreductase</keyword>
<comment type="similarity">
    <text evidence="4 15">In the N-terminal section; belongs to the cytidine and deoxycytidylate deaminase family.</text>
</comment>
<dbReference type="GO" id="GO:0008703">
    <property type="term" value="F:5-amino-6-(5-phosphoribosylamino)uracil reductase activity"/>
    <property type="evidence" value="ECO:0007669"/>
    <property type="project" value="UniProtKB-EC"/>
</dbReference>
<dbReference type="AlphaFoldDB" id="A0A1H2UJ75"/>
<accession>A0A1H2UJ75</accession>
<evidence type="ECO:0000256" key="4">
    <source>
        <dbReference type="ARBA" id="ARBA00005259"/>
    </source>
</evidence>
<feature type="binding site" evidence="17">
    <location>
        <position position="187"/>
    </location>
    <ligand>
        <name>substrate</name>
    </ligand>
</feature>
<dbReference type="PROSITE" id="PS51747">
    <property type="entry name" value="CYT_DCMP_DEAMINASES_2"/>
    <property type="match status" value="1"/>
</dbReference>
<dbReference type="InterPro" id="IPR002734">
    <property type="entry name" value="RibDG_C"/>
</dbReference>
<dbReference type="InterPro" id="IPR004794">
    <property type="entry name" value="Eubact_RibD"/>
</dbReference>
<dbReference type="OrthoDB" id="9800865at2"/>
<feature type="binding site" evidence="17">
    <location>
        <position position="295"/>
    </location>
    <ligand>
        <name>substrate</name>
    </ligand>
</feature>
<dbReference type="PIRSF" id="PIRSF006769">
    <property type="entry name" value="RibD"/>
    <property type="match status" value="1"/>
</dbReference>
<evidence type="ECO:0000256" key="14">
    <source>
        <dbReference type="ARBA" id="ARBA00049886"/>
    </source>
</evidence>
<organism evidence="20 21">
    <name type="scientific">Marininema mesophilum</name>
    <dbReference type="NCBI Taxonomy" id="1048340"/>
    <lineage>
        <taxon>Bacteria</taxon>
        <taxon>Bacillati</taxon>
        <taxon>Bacillota</taxon>
        <taxon>Bacilli</taxon>
        <taxon>Bacillales</taxon>
        <taxon>Thermoactinomycetaceae</taxon>
        <taxon>Marininema</taxon>
    </lineage>
</organism>
<dbReference type="PANTHER" id="PTHR38011:SF7">
    <property type="entry name" value="2,5-DIAMINO-6-RIBOSYLAMINO-4(3H)-PYRIMIDINONE 5'-PHOSPHATE REDUCTASE"/>
    <property type="match status" value="1"/>
</dbReference>
<feature type="binding site" evidence="18">
    <location>
        <position position="87"/>
    </location>
    <ligand>
        <name>Zn(2+)</name>
        <dbReference type="ChEBI" id="CHEBI:29105"/>
        <note>catalytic</note>
    </ligand>
</feature>
<dbReference type="InterPro" id="IPR024072">
    <property type="entry name" value="DHFR-like_dom_sf"/>
</dbReference>
<dbReference type="InterPro" id="IPR002125">
    <property type="entry name" value="CMP_dCMP_dom"/>
</dbReference>
<evidence type="ECO:0000256" key="7">
    <source>
        <dbReference type="ARBA" id="ARBA00022723"/>
    </source>
</evidence>
<evidence type="ECO:0000256" key="15">
    <source>
        <dbReference type="PIRNR" id="PIRNR006769"/>
    </source>
</evidence>
<keyword evidence="10 15" id="KW-0521">NADP</keyword>
<feature type="binding site" evidence="17">
    <location>
        <position position="173"/>
    </location>
    <ligand>
        <name>NADP(+)</name>
        <dbReference type="ChEBI" id="CHEBI:58349"/>
    </ligand>
</feature>
<dbReference type="EMBL" id="FNNQ01000004">
    <property type="protein sequence ID" value="SDW56141.1"/>
    <property type="molecule type" value="Genomic_DNA"/>
</dbReference>
<dbReference type="Gene3D" id="3.40.140.10">
    <property type="entry name" value="Cytidine Deaminase, domain 2"/>
    <property type="match status" value="1"/>
</dbReference>
<dbReference type="GO" id="GO:0009231">
    <property type="term" value="P:riboflavin biosynthetic process"/>
    <property type="evidence" value="ECO:0007669"/>
    <property type="project" value="UniProtKB-UniPathway"/>
</dbReference>
<keyword evidence="7 15" id="KW-0479">Metal-binding</keyword>
<evidence type="ECO:0000313" key="21">
    <source>
        <dbReference type="Proteomes" id="UP000198534"/>
    </source>
</evidence>
<dbReference type="GO" id="GO:0008270">
    <property type="term" value="F:zinc ion binding"/>
    <property type="evidence" value="ECO:0007669"/>
    <property type="project" value="InterPro"/>
</dbReference>
<comment type="pathway">
    <text evidence="3 15">Cofactor biosynthesis; riboflavin biosynthesis; 5-amino-6-(D-ribitylamino)uracil from GTP: step 3/4.</text>
</comment>
<keyword evidence="12" id="KW-0511">Multifunctional enzyme</keyword>
<keyword evidence="21" id="KW-1185">Reference proteome</keyword>
<feature type="binding site" evidence="17">
    <location>
        <position position="157"/>
    </location>
    <ligand>
        <name>NADP(+)</name>
        <dbReference type="ChEBI" id="CHEBI:58349"/>
    </ligand>
</feature>
<dbReference type="Proteomes" id="UP000198534">
    <property type="component" value="Unassembled WGS sequence"/>
</dbReference>
<comment type="catalytic activity">
    <reaction evidence="14 15">
        <text>2,5-diamino-6-hydroxy-4-(5-phosphoribosylamino)-pyrimidine + H2O + H(+) = 5-amino-6-(5-phospho-D-ribosylamino)uracil + NH4(+)</text>
        <dbReference type="Rhea" id="RHEA:21868"/>
        <dbReference type="ChEBI" id="CHEBI:15377"/>
        <dbReference type="ChEBI" id="CHEBI:15378"/>
        <dbReference type="ChEBI" id="CHEBI:28938"/>
        <dbReference type="ChEBI" id="CHEBI:58453"/>
        <dbReference type="ChEBI" id="CHEBI:58614"/>
        <dbReference type="EC" id="3.5.4.26"/>
    </reaction>
</comment>
<evidence type="ECO:0000256" key="11">
    <source>
        <dbReference type="ARBA" id="ARBA00023002"/>
    </source>
</evidence>
<evidence type="ECO:0000256" key="8">
    <source>
        <dbReference type="ARBA" id="ARBA00022801"/>
    </source>
</evidence>
<comment type="function">
    <text evidence="1 15">Converts 2,5-diamino-6-(ribosylamino)-4(3h)-pyrimidinone 5'-phosphate into 5-amino-6-(ribosylamino)-2,4(1h,3h)-pyrimidinedione 5'-phosphate.</text>
</comment>
<dbReference type="FunFam" id="3.40.140.10:FF:000025">
    <property type="entry name" value="Riboflavin biosynthesis protein RibD"/>
    <property type="match status" value="1"/>
</dbReference>
<feature type="binding site" evidence="18">
    <location>
        <position position="78"/>
    </location>
    <ligand>
        <name>Zn(2+)</name>
        <dbReference type="ChEBI" id="CHEBI:29105"/>
        <note>catalytic</note>
    </ligand>
</feature>
<protein>
    <recommendedName>
        <fullName evidence="15">Riboflavin biosynthesis protein RibD</fullName>
    </recommendedName>
    <domain>
        <recommendedName>
            <fullName evidence="15">Diaminohydroxyphosphoribosylaminopyrimidine deaminase</fullName>
            <shortName evidence="15">DRAP deaminase</shortName>
            <ecNumber evidence="15">3.5.4.26</ecNumber>
        </recommendedName>
        <alternativeName>
            <fullName evidence="15">Riboflavin-specific deaminase</fullName>
        </alternativeName>
    </domain>
    <domain>
        <recommendedName>
            <fullName evidence="15">5-amino-6-(5-phosphoribosylamino)uracil reductase</fullName>
            <ecNumber evidence="15">1.1.1.193</ecNumber>
        </recommendedName>
        <alternativeName>
            <fullName evidence="15">HTP reductase</fullName>
        </alternativeName>
    </domain>
</protein>
<keyword evidence="9 15" id="KW-0862">Zinc</keyword>
<dbReference type="SUPFAM" id="SSF53597">
    <property type="entry name" value="Dihydrofolate reductase-like"/>
    <property type="match status" value="1"/>
</dbReference>
<evidence type="ECO:0000256" key="2">
    <source>
        <dbReference type="ARBA" id="ARBA00004882"/>
    </source>
</evidence>
<feature type="binding site" evidence="17">
    <location>
        <position position="203"/>
    </location>
    <ligand>
        <name>substrate</name>
    </ligand>
</feature>
<dbReference type="UniPathway" id="UPA00275">
    <property type="reaction ID" value="UER00401"/>
</dbReference>
<gene>
    <name evidence="20" type="ORF">SAMN05444487_104122</name>
</gene>
<feature type="binding site" evidence="18">
    <location>
        <position position="53"/>
    </location>
    <ligand>
        <name>Zn(2+)</name>
        <dbReference type="ChEBI" id="CHEBI:29105"/>
        <note>catalytic</note>
    </ligand>
</feature>
<keyword evidence="6 15" id="KW-0686">Riboflavin biosynthesis</keyword>
<dbReference type="SUPFAM" id="SSF53927">
    <property type="entry name" value="Cytidine deaminase-like"/>
    <property type="match status" value="1"/>
</dbReference>
<dbReference type="GO" id="GO:0008835">
    <property type="term" value="F:diaminohydroxyphosphoribosylaminopyrimidine deaminase activity"/>
    <property type="evidence" value="ECO:0007669"/>
    <property type="project" value="UniProtKB-EC"/>
</dbReference>
<dbReference type="EC" id="1.1.1.193" evidence="15"/>
<dbReference type="RefSeq" id="WP_091737401.1">
    <property type="nucleotide sequence ID" value="NZ_FNNQ01000004.1"/>
</dbReference>
<dbReference type="GO" id="GO:0050661">
    <property type="term" value="F:NADP binding"/>
    <property type="evidence" value="ECO:0007669"/>
    <property type="project" value="InterPro"/>
</dbReference>
<reference evidence="20 21" key="1">
    <citation type="submission" date="2016-10" db="EMBL/GenBank/DDBJ databases">
        <authorList>
            <person name="de Groot N.N."/>
        </authorList>
    </citation>
    <scope>NUCLEOTIDE SEQUENCE [LARGE SCALE GENOMIC DNA]</scope>
    <source>
        <strain evidence="20 21">DSM 45610</strain>
    </source>
</reference>
<evidence type="ECO:0000256" key="17">
    <source>
        <dbReference type="PIRSR" id="PIRSR006769-2"/>
    </source>
</evidence>
<dbReference type="InterPro" id="IPR016192">
    <property type="entry name" value="APOBEC/CMP_deaminase_Zn-bd"/>
</dbReference>
<comment type="cofactor">
    <cofactor evidence="15 18">
        <name>Zn(2+)</name>
        <dbReference type="ChEBI" id="CHEBI:29105"/>
    </cofactor>
    <text evidence="15 18">Binds 1 zinc ion.</text>
</comment>
<sequence>MVGDHNEEWMRFALSLAQSAQGQTSPNPMVGAVAVKEGRLIGFGAHLRAGTPHAEVHALDMAGEQAKGCTLYVTLEPCNHYGRTPPCTKKIIDSGVKRVVVGCLDPDHRVAGQGLIRLREAGVEIIEGVLNTDCLQLNEAYFHHRKTGLPFVTLKTAVTLDGKTATVSGDSRWITGDAARLEVHRLRHTHDAVLVGSGTVLADRPQLTTRLPGGGVNPIRVVIDSRLQLSLDTPVADVSEVPTWVFCTEEADEKREQALIERGLRVFRTGGSPRVDLHKVFQRLGQEEIMSVLTECGGELNATLLQGGHVNQVKVFLAPKLLGGKESETALEGENPLKMADAMRLTDVEVAHFGEDICITGKPDHGAKGVNC</sequence>
<name>A0A1H2UJ75_9BACL</name>
<evidence type="ECO:0000256" key="5">
    <source>
        <dbReference type="ARBA" id="ARBA00007417"/>
    </source>
</evidence>
<evidence type="ECO:0000256" key="3">
    <source>
        <dbReference type="ARBA" id="ARBA00004910"/>
    </source>
</evidence>
<feature type="domain" description="CMP/dCMP-type deaminase" evidence="19">
    <location>
        <begin position="4"/>
        <end position="118"/>
    </location>
</feature>
<evidence type="ECO:0000256" key="1">
    <source>
        <dbReference type="ARBA" id="ARBA00002151"/>
    </source>
</evidence>
<feature type="binding site" evidence="17">
    <location>
        <position position="225"/>
    </location>
    <ligand>
        <name>NADP(+)</name>
        <dbReference type="ChEBI" id="CHEBI:58349"/>
    </ligand>
</feature>
<feature type="binding site" evidence="17">
    <location>
        <position position="210"/>
    </location>
    <ligand>
        <name>substrate</name>
    </ligand>
</feature>
<dbReference type="Pfam" id="PF00383">
    <property type="entry name" value="dCMP_cyt_deam_1"/>
    <property type="match status" value="1"/>
</dbReference>
<comment type="similarity">
    <text evidence="5 15">In the C-terminal section; belongs to the HTP reductase family.</text>
</comment>
<proteinExistence type="inferred from homology"/>
<evidence type="ECO:0000256" key="12">
    <source>
        <dbReference type="ARBA" id="ARBA00023268"/>
    </source>
</evidence>
<dbReference type="PROSITE" id="PS00903">
    <property type="entry name" value="CYT_DCMP_DEAMINASES_1"/>
    <property type="match status" value="1"/>
</dbReference>
<dbReference type="PANTHER" id="PTHR38011">
    <property type="entry name" value="DIHYDROFOLATE REDUCTASE FAMILY PROTEIN (AFU_ORTHOLOGUE AFUA_8G06820)"/>
    <property type="match status" value="1"/>
</dbReference>
<evidence type="ECO:0000259" key="19">
    <source>
        <dbReference type="PROSITE" id="PS51747"/>
    </source>
</evidence>
<evidence type="ECO:0000313" key="20">
    <source>
        <dbReference type="EMBL" id="SDW56141.1"/>
    </source>
</evidence>